<dbReference type="Gene3D" id="3.40.190.10">
    <property type="entry name" value="Periplasmic binding protein-like II"/>
    <property type="match status" value="1"/>
</dbReference>
<evidence type="ECO:0000313" key="6">
    <source>
        <dbReference type="Proteomes" id="UP000530571"/>
    </source>
</evidence>
<evidence type="ECO:0000256" key="1">
    <source>
        <dbReference type="ARBA" id="ARBA00004418"/>
    </source>
</evidence>
<evidence type="ECO:0000313" key="5">
    <source>
        <dbReference type="EMBL" id="MBB4121936.1"/>
    </source>
</evidence>
<dbReference type="PANTHER" id="PTHR43649:SF12">
    <property type="entry name" value="DIACETYLCHITOBIOSE BINDING PROTEIN DASA"/>
    <property type="match status" value="1"/>
</dbReference>
<dbReference type="Proteomes" id="UP000530571">
    <property type="component" value="Unassembled WGS sequence"/>
</dbReference>
<dbReference type="InterPro" id="IPR050490">
    <property type="entry name" value="Bact_solute-bd_prot1"/>
</dbReference>
<proteinExistence type="inferred from homology"/>
<keyword evidence="4" id="KW-0732">Signal</keyword>
<evidence type="ECO:0000256" key="4">
    <source>
        <dbReference type="SAM" id="SignalP"/>
    </source>
</evidence>
<dbReference type="Pfam" id="PF13416">
    <property type="entry name" value="SBP_bac_8"/>
    <property type="match status" value="1"/>
</dbReference>
<keyword evidence="5" id="KW-0762">Sugar transport</keyword>
<name>A0A7W6KIJ7_9HYPH</name>
<gene>
    <name evidence="5" type="ORF">GGR30_001862</name>
</gene>
<comment type="caution">
    <text evidence="5">The sequence shown here is derived from an EMBL/GenBank/DDBJ whole genome shotgun (WGS) entry which is preliminary data.</text>
</comment>
<sequence>MKYRMKTALLGALSVVALTAASPALAETTIDFQRFFGACDAEWGDNTDVSAAVGECGIITSLVNKFEAENPDITVNVTTVEWPGYDQLTAQFAAGDPPDVVTIHQSVLGDYASKNLLQPLNDLLAEEGISPDSFTKASLTGVTRDGEIYGLPIDNWSQLWHINLALFDEAGLANDDGTPILPTSVDELLAQAKQFKEATGKPYFTMPLANETALYTRDFYTYLQQQDSDFFADPMEISVETPEAKAVLEMYKTLYDEGYVTKDLDYGASLNAFLAGDAGVHEGGTWVIGDYNAESEKDGTALNAGGYTVVPYPQIFSGTRSQYADGHSLAVSRMDRSDEQEAAIGKFLKFIYDNDYDWARTGHLPSVQAVLDSSEFQALPHRETVLEVAEIGTPVPGEVQRQFAIQDIIGQEMNAAMTGQKSIDDALSAMQDRVNDLLKYL</sequence>
<keyword evidence="5" id="KW-0813">Transport</keyword>
<evidence type="ECO:0000256" key="3">
    <source>
        <dbReference type="ARBA" id="ARBA00022764"/>
    </source>
</evidence>
<keyword evidence="6" id="KW-1185">Reference proteome</keyword>
<dbReference type="SUPFAM" id="SSF53850">
    <property type="entry name" value="Periplasmic binding protein-like II"/>
    <property type="match status" value="1"/>
</dbReference>
<dbReference type="GO" id="GO:0042597">
    <property type="term" value="C:periplasmic space"/>
    <property type="evidence" value="ECO:0007669"/>
    <property type="project" value="UniProtKB-SubCell"/>
</dbReference>
<dbReference type="RefSeq" id="WP_183485291.1">
    <property type="nucleotide sequence ID" value="NZ_JACIDZ010000005.1"/>
</dbReference>
<dbReference type="InterPro" id="IPR006059">
    <property type="entry name" value="SBP"/>
</dbReference>
<feature type="chain" id="PRO_5030982186" evidence="4">
    <location>
        <begin position="27"/>
        <end position="441"/>
    </location>
</feature>
<organism evidence="5 6">
    <name type="scientific">Martelella radicis</name>
    <dbReference type="NCBI Taxonomy" id="1397476"/>
    <lineage>
        <taxon>Bacteria</taxon>
        <taxon>Pseudomonadati</taxon>
        <taxon>Pseudomonadota</taxon>
        <taxon>Alphaproteobacteria</taxon>
        <taxon>Hyphomicrobiales</taxon>
        <taxon>Aurantimonadaceae</taxon>
        <taxon>Martelella</taxon>
    </lineage>
</organism>
<evidence type="ECO:0000256" key="2">
    <source>
        <dbReference type="ARBA" id="ARBA00008520"/>
    </source>
</evidence>
<reference evidence="5 6" key="1">
    <citation type="submission" date="2020-08" db="EMBL/GenBank/DDBJ databases">
        <title>Genomic Encyclopedia of Type Strains, Phase IV (KMG-IV): sequencing the most valuable type-strain genomes for metagenomic binning, comparative biology and taxonomic classification.</title>
        <authorList>
            <person name="Goeker M."/>
        </authorList>
    </citation>
    <scope>NUCLEOTIDE SEQUENCE [LARGE SCALE GENOMIC DNA]</scope>
    <source>
        <strain evidence="5 6">DSM 28101</strain>
    </source>
</reference>
<dbReference type="AlphaFoldDB" id="A0A7W6KIJ7"/>
<dbReference type="PANTHER" id="PTHR43649">
    <property type="entry name" value="ARABINOSE-BINDING PROTEIN-RELATED"/>
    <property type="match status" value="1"/>
</dbReference>
<comment type="subcellular location">
    <subcellularLocation>
        <location evidence="1">Periplasm</location>
    </subcellularLocation>
</comment>
<comment type="similarity">
    <text evidence="2">Belongs to the bacterial solute-binding protein 1 family.</text>
</comment>
<accession>A0A7W6KIJ7</accession>
<keyword evidence="3" id="KW-0574">Periplasm</keyword>
<feature type="signal peptide" evidence="4">
    <location>
        <begin position="1"/>
        <end position="26"/>
    </location>
</feature>
<protein>
    <submittedName>
        <fullName evidence="5">Multiple sugar transport system substrate-binding protein</fullName>
    </submittedName>
</protein>
<dbReference type="EMBL" id="JACIDZ010000005">
    <property type="protein sequence ID" value="MBB4121936.1"/>
    <property type="molecule type" value="Genomic_DNA"/>
</dbReference>